<keyword evidence="4" id="KW-0472">Membrane</keyword>
<evidence type="ECO:0000256" key="1">
    <source>
        <dbReference type="ARBA" id="ARBA00022614"/>
    </source>
</evidence>
<reference evidence="5" key="1">
    <citation type="submission" date="2021-12" db="EMBL/GenBank/DDBJ databases">
        <authorList>
            <person name="King R."/>
        </authorList>
    </citation>
    <scope>NUCLEOTIDE SEQUENCE</scope>
</reference>
<keyword evidence="6" id="KW-1185">Reference proteome</keyword>
<dbReference type="InterPro" id="IPR001611">
    <property type="entry name" value="Leu-rich_rpt"/>
</dbReference>
<dbReference type="GO" id="GO:0005886">
    <property type="term" value="C:plasma membrane"/>
    <property type="evidence" value="ECO:0007669"/>
    <property type="project" value="TreeGrafter"/>
</dbReference>
<dbReference type="InterPro" id="IPR032675">
    <property type="entry name" value="LRR_dom_sf"/>
</dbReference>
<keyword evidence="1" id="KW-0433">Leucine-rich repeat</keyword>
<dbReference type="PANTHER" id="PTHR24369:SF210">
    <property type="entry name" value="CHAOPTIN-RELATED"/>
    <property type="match status" value="1"/>
</dbReference>
<protein>
    <submittedName>
        <fullName evidence="5">Uncharacterized protein</fullName>
    </submittedName>
</protein>
<dbReference type="EMBL" id="OV121135">
    <property type="protein sequence ID" value="CAH0555842.1"/>
    <property type="molecule type" value="Genomic_DNA"/>
</dbReference>
<dbReference type="OrthoDB" id="26525at2759"/>
<evidence type="ECO:0000256" key="2">
    <source>
        <dbReference type="ARBA" id="ARBA00022729"/>
    </source>
</evidence>
<feature type="transmembrane region" description="Helical" evidence="4">
    <location>
        <begin position="514"/>
        <end position="539"/>
    </location>
</feature>
<evidence type="ECO:0000256" key="4">
    <source>
        <dbReference type="SAM" id="Phobius"/>
    </source>
</evidence>
<dbReference type="SMART" id="SM00369">
    <property type="entry name" value="LRR_TYP"/>
    <property type="match status" value="3"/>
</dbReference>
<name>A0A9P0FIN0_BRAAE</name>
<evidence type="ECO:0000256" key="3">
    <source>
        <dbReference type="ARBA" id="ARBA00022737"/>
    </source>
</evidence>
<feature type="transmembrane region" description="Helical" evidence="4">
    <location>
        <begin position="33"/>
        <end position="53"/>
    </location>
</feature>
<dbReference type="PROSITE" id="PS51450">
    <property type="entry name" value="LRR"/>
    <property type="match status" value="1"/>
</dbReference>
<proteinExistence type="predicted"/>
<dbReference type="AlphaFoldDB" id="A0A9P0FIN0"/>
<dbReference type="InterPro" id="IPR003591">
    <property type="entry name" value="Leu-rich_rpt_typical-subtyp"/>
</dbReference>
<evidence type="ECO:0000313" key="5">
    <source>
        <dbReference type="EMBL" id="CAH0555842.1"/>
    </source>
</evidence>
<gene>
    <name evidence="5" type="ORF">MELIAE_LOCUS7110</name>
</gene>
<organism evidence="5 6">
    <name type="scientific">Brassicogethes aeneus</name>
    <name type="common">Rape pollen beetle</name>
    <name type="synonym">Meligethes aeneus</name>
    <dbReference type="NCBI Taxonomy" id="1431903"/>
    <lineage>
        <taxon>Eukaryota</taxon>
        <taxon>Metazoa</taxon>
        <taxon>Ecdysozoa</taxon>
        <taxon>Arthropoda</taxon>
        <taxon>Hexapoda</taxon>
        <taxon>Insecta</taxon>
        <taxon>Pterygota</taxon>
        <taxon>Neoptera</taxon>
        <taxon>Endopterygota</taxon>
        <taxon>Coleoptera</taxon>
        <taxon>Polyphaga</taxon>
        <taxon>Cucujiformia</taxon>
        <taxon>Nitidulidae</taxon>
        <taxon>Meligethinae</taxon>
        <taxon>Brassicogethes</taxon>
    </lineage>
</organism>
<dbReference type="Proteomes" id="UP001154078">
    <property type="component" value="Chromosome 4"/>
</dbReference>
<accession>A0A9P0FIN0</accession>
<keyword evidence="3" id="KW-0677">Repeat</keyword>
<keyword evidence="2" id="KW-0732">Signal</keyword>
<keyword evidence="4" id="KW-0812">Transmembrane</keyword>
<dbReference type="InterPro" id="IPR050541">
    <property type="entry name" value="LRR_TM_domain-containing"/>
</dbReference>
<dbReference type="Pfam" id="PF13855">
    <property type="entry name" value="LRR_8"/>
    <property type="match status" value="1"/>
</dbReference>
<sequence length="780" mass="90416">MAKAAKKSKPKKIPSFFKFQKILKPWIKKYDKYFAGCLAIIVTTFIFMIVLILKEKNFEKPETHVEDPKNKNNLMLFNQPEKAICKTSSCEDCPNILVTLKLVNINFEDNVKKGWLKDITPPVKSLSINSELLNDIKPKAFSGHPFSKLSTLEILNSNILYLRRDMFIGSAIVDFSFALNYKGSRINVEKNVFGAIADTLANLRFTKSIYDAKVLHNITGKNVDETLLSLEIFDLSDNSLTGIEEYSFNKTVLLTSLYIRDNGLKSIDRLAFRGLDKLKLLSMTSNDISVLYEGVFQHFNKDAKIYIDENKFDCNCNMVWFRDYFTQHVNDYFAETKFKCFYQENEDYKNVHFCDDPFEPVTTTTKKEIISTTSISIPITSPTPTKNLKEIECKQAVSSSSVEFDSKEFSHQDFITDGILTFKRLHYKEDFFYEIVLDEIKHENYHLIVSNEGSLNCLTDLKSDIILQNLSYGTPYTFCFLKKEETKTKIDDCVSFKTQLQWKDQAFLKNKHKAAVITSAVCSMIFTIALTCTSVFYIVRQNPKLIKANKRVIMVEKSKFDALLMPKESKLSENFKINIAQKEFQFEFKQNDYEVYVELEKPCMDFYVYFKNLQEIQCYDTKFISLRILKYGTTYTTCLLNNENKTDIAVEQCVAVTTKEDISEQTWLTLHYKICFVLSIVIGHLFSIIIAMFITYYVIRRNPELIKGNKKVIVVKSRKEERKEDEDSNSYITPLATSIISYNKQDNNEYYPGVSIVSSRLNSELNINEESVYENDSEYI</sequence>
<keyword evidence="4" id="KW-1133">Transmembrane helix</keyword>
<evidence type="ECO:0000313" key="6">
    <source>
        <dbReference type="Proteomes" id="UP001154078"/>
    </source>
</evidence>
<dbReference type="SUPFAM" id="SSF52058">
    <property type="entry name" value="L domain-like"/>
    <property type="match status" value="1"/>
</dbReference>
<feature type="transmembrane region" description="Helical" evidence="4">
    <location>
        <begin position="674"/>
        <end position="699"/>
    </location>
</feature>
<dbReference type="PANTHER" id="PTHR24369">
    <property type="entry name" value="ANTIGEN BSP, PUTATIVE-RELATED"/>
    <property type="match status" value="1"/>
</dbReference>
<dbReference type="Gene3D" id="3.80.10.10">
    <property type="entry name" value="Ribonuclease Inhibitor"/>
    <property type="match status" value="1"/>
</dbReference>